<dbReference type="EMBL" id="FWXV01000007">
    <property type="protein sequence ID" value="SMD22088.1"/>
    <property type="molecule type" value="Genomic_DNA"/>
</dbReference>
<dbReference type="SUPFAM" id="SSF51120">
    <property type="entry name" value="beta-Roll"/>
    <property type="match status" value="1"/>
</dbReference>
<dbReference type="PANTHER" id="PTHR38340">
    <property type="entry name" value="S-LAYER PROTEIN"/>
    <property type="match status" value="1"/>
</dbReference>
<protein>
    <submittedName>
        <fullName evidence="4">Hemolysin-type calcium-binding repeat-containing protein</fullName>
    </submittedName>
</protein>
<dbReference type="InterPro" id="IPR011049">
    <property type="entry name" value="Serralysin-like_metalloprot_C"/>
</dbReference>
<evidence type="ECO:0000256" key="2">
    <source>
        <dbReference type="ARBA" id="ARBA00022525"/>
    </source>
</evidence>
<dbReference type="RefSeq" id="WP_051896793.1">
    <property type="nucleotide sequence ID" value="NZ_FWXV01000007.1"/>
</dbReference>
<comment type="subcellular location">
    <subcellularLocation>
        <location evidence="1">Secreted</location>
    </subcellularLocation>
</comment>
<dbReference type="InterPro" id="IPR018511">
    <property type="entry name" value="Hemolysin-typ_Ca-bd_CS"/>
</dbReference>
<evidence type="ECO:0000313" key="4">
    <source>
        <dbReference type="EMBL" id="SMD22088.1"/>
    </source>
</evidence>
<dbReference type="PRINTS" id="PR00313">
    <property type="entry name" value="CABNDNGRPT"/>
</dbReference>
<dbReference type="Pfam" id="PF00353">
    <property type="entry name" value="HemolysinCabind"/>
    <property type="match status" value="2"/>
</dbReference>
<keyword evidence="2" id="KW-0964">Secreted</keyword>
<reference evidence="4 5" key="1">
    <citation type="submission" date="2017-04" db="EMBL/GenBank/DDBJ databases">
        <authorList>
            <person name="Afonso C.L."/>
            <person name="Miller P.J."/>
            <person name="Scott M.A."/>
            <person name="Spackman E."/>
            <person name="Goraichik I."/>
            <person name="Dimitrov K.M."/>
            <person name="Suarez D.L."/>
            <person name="Swayne D.E."/>
        </authorList>
    </citation>
    <scope>NUCLEOTIDE SEQUENCE [LARGE SCALE GENOMIC DNA]</scope>
    <source>
        <strain evidence="4 5">DSM 43828</strain>
    </source>
</reference>
<evidence type="ECO:0000256" key="1">
    <source>
        <dbReference type="ARBA" id="ARBA00004613"/>
    </source>
</evidence>
<organism evidence="4 5">
    <name type="scientific">Kibdelosporangium aridum</name>
    <dbReference type="NCBI Taxonomy" id="2030"/>
    <lineage>
        <taxon>Bacteria</taxon>
        <taxon>Bacillati</taxon>
        <taxon>Actinomycetota</taxon>
        <taxon>Actinomycetes</taxon>
        <taxon>Pseudonocardiales</taxon>
        <taxon>Pseudonocardiaceae</taxon>
        <taxon>Kibdelosporangium</taxon>
    </lineage>
</organism>
<evidence type="ECO:0000256" key="3">
    <source>
        <dbReference type="SAM" id="SignalP"/>
    </source>
</evidence>
<dbReference type="PANTHER" id="PTHR38340:SF1">
    <property type="entry name" value="S-LAYER PROTEIN"/>
    <property type="match status" value="1"/>
</dbReference>
<dbReference type="GO" id="GO:0005509">
    <property type="term" value="F:calcium ion binding"/>
    <property type="evidence" value="ECO:0007669"/>
    <property type="project" value="InterPro"/>
</dbReference>
<feature type="chain" id="PRO_5011006631" evidence="3">
    <location>
        <begin position="24"/>
        <end position="160"/>
    </location>
</feature>
<gene>
    <name evidence="4" type="ORF">SAMN05661093_07319</name>
</gene>
<name>A0A1Y5XZ35_KIBAR</name>
<dbReference type="GO" id="GO:0005576">
    <property type="term" value="C:extracellular region"/>
    <property type="evidence" value="ECO:0007669"/>
    <property type="project" value="UniProtKB-SubCell"/>
</dbReference>
<dbReference type="Gene3D" id="2.150.10.10">
    <property type="entry name" value="Serralysin-like metalloprotease, C-terminal"/>
    <property type="match status" value="1"/>
</dbReference>
<dbReference type="InterPro" id="IPR050557">
    <property type="entry name" value="RTX_toxin/Mannuronan_C5-epim"/>
</dbReference>
<accession>A0A1Y5XZ35</accession>
<dbReference type="PROSITE" id="PS00330">
    <property type="entry name" value="HEMOLYSIN_CALCIUM"/>
    <property type="match status" value="1"/>
</dbReference>
<feature type="signal peptide" evidence="3">
    <location>
        <begin position="1"/>
        <end position="23"/>
    </location>
</feature>
<dbReference type="Proteomes" id="UP000192674">
    <property type="component" value="Unassembled WGS sequence"/>
</dbReference>
<evidence type="ECO:0000313" key="5">
    <source>
        <dbReference type="Proteomes" id="UP000192674"/>
    </source>
</evidence>
<dbReference type="AlphaFoldDB" id="A0A1Y5XZ35"/>
<keyword evidence="3" id="KW-0732">Signal</keyword>
<sequence>MKLSFVLIAAVAVATLATPTATAEMTPSTCLDPVTGVPFSVRWTGTEGDDVYWTGPADVVDAREGDDFIFSEASPNRVVACLGAGADVFAHSNPVEYSPGRAGVLGGQGNDHITGGMGNDVLHGDDGNDTLVGGPGHDTVDGGPGIDRCVAEIVYNCELP</sequence>
<dbReference type="InterPro" id="IPR001343">
    <property type="entry name" value="Hemolysn_Ca-bd"/>
</dbReference>
<keyword evidence="5" id="KW-1185">Reference proteome</keyword>
<proteinExistence type="predicted"/>